<dbReference type="InterPro" id="IPR029207">
    <property type="entry name" value="FAM198"/>
</dbReference>
<proteinExistence type="inferred from homology"/>
<comment type="similarity">
    <text evidence="3">Belongs to the GASK family.</text>
</comment>
<feature type="region of interest" description="Disordered" evidence="6">
    <location>
        <begin position="151"/>
        <end position="198"/>
    </location>
</feature>
<sequence>MASCLLMTLSVMAVTRFPAQHQAAMEPQGITGTPARHAPQALSSRWRQWTRSLRFWRGWALPTSPVPVCAEGRGHRVDSSRSPGGDSGHVRRVKRDLALASLGDLRLRTSRLVPLREDEVRSPGAKDLRPRWEDGPIREAQSDTGALVSSLTGHQRAAAGPTLRPHPGRGRDLPEAGSRALTGGQQAGGPSPATGTRRWPGSIRELQGSMWCAPEPPGLLIGLGTDGLVPPWFTEHDVQILRLLAQGEVVGKARVPGHGQVLQIGLSAEGALPDASPGLSGLCSQGLCGLIKRPGDLSEVLSFHVDRHLGDPDNDQNSLALGWLQYQALLARGCSEPGQAPCLGIRHAEWARLALFDFLLQVHDRLDRYCCGFEPEPSEPCVEEGLREKCTNPGELRLVHILSLGSSEATPSPTSVSAHLLPEVRSSDPSRLVYIDNAGHLQHPEDRLNFRLLEGIDGSAVEESLVTSIQGRPLGPGFRVVQVLAFGLHLAGNSEITFAFPFSSDLRALSSRFPESAVKVLQSGCLRNMLLKSLQVDPVLWESHGGRRGLRQVLQTLERRGQVLLGHIREHNLTVFRDEDP</sequence>
<reference evidence="8 9" key="1">
    <citation type="journal article" date="2013" name="Nat. Commun.">
        <title>Genome analysis reveals insights into physiology and longevity of the Brandt's bat Myotis brandtii.</title>
        <authorList>
            <person name="Seim I."/>
            <person name="Fang X."/>
            <person name="Xiong Z."/>
            <person name="Lobanov A.V."/>
            <person name="Huang Z."/>
            <person name="Ma S."/>
            <person name="Feng Y."/>
            <person name="Turanov A.A."/>
            <person name="Zhu Y."/>
            <person name="Lenz T.L."/>
            <person name="Gerashchenko M.V."/>
            <person name="Fan D."/>
            <person name="Hee Yim S."/>
            <person name="Yao X."/>
            <person name="Jordan D."/>
            <person name="Xiong Y."/>
            <person name="Ma Y."/>
            <person name="Lyapunov A.N."/>
            <person name="Chen G."/>
            <person name="Kulakova O.I."/>
            <person name="Sun Y."/>
            <person name="Lee S.G."/>
            <person name="Bronson R.T."/>
            <person name="Moskalev A.A."/>
            <person name="Sunyaev S.R."/>
            <person name="Zhang G."/>
            <person name="Krogh A."/>
            <person name="Wang J."/>
            <person name="Gladyshev V.N."/>
        </authorList>
    </citation>
    <scope>NUCLEOTIDE SEQUENCE [LARGE SCALE GENOMIC DNA]</scope>
</reference>
<organism evidence="8 9">
    <name type="scientific">Myotis brandtii</name>
    <name type="common">Brandt's bat</name>
    <dbReference type="NCBI Taxonomy" id="109478"/>
    <lineage>
        <taxon>Eukaryota</taxon>
        <taxon>Metazoa</taxon>
        <taxon>Chordata</taxon>
        <taxon>Craniata</taxon>
        <taxon>Vertebrata</taxon>
        <taxon>Euteleostomi</taxon>
        <taxon>Mammalia</taxon>
        <taxon>Eutheria</taxon>
        <taxon>Laurasiatheria</taxon>
        <taxon>Chiroptera</taxon>
        <taxon>Yangochiroptera</taxon>
        <taxon>Vespertilionidae</taxon>
        <taxon>Myotis</taxon>
    </lineage>
</organism>
<dbReference type="PANTHER" id="PTHR15905">
    <property type="entry name" value="GOLGI-ASSOCIATED KINASE 1B-RELATED"/>
    <property type="match status" value="1"/>
</dbReference>
<evidence type="ECO:0000256" key="4">
    <source>
        <dbReference type="ARBA" id="ARBA00023034"/>
    </source>
</evidence>
<feature type="chain" id="PRO_5004543294" evidence="7">
    <location>
        <begin position="17"/>
        <end position="581"/>
    </location>
</feature>
<accession>S7MKM1</accession>
<dbReference type="EMBL" id="KE161472">
    <property type="protein sequence ID" value="EPQ04040.1"/>
    <property type="molecule type" value="Genomic_DNA"/>
</dbReference>
<name>S7MKM1_MYOBR</name>
<evidence type="ECO:0000256" key="1">
    <source>
        <dbReference type="ARBA" id="ARBA00004308"/>
    </source>
</evidence>
<keyword evidence="9" id="KW-1185">Reference proteome</keyword>
<keyword evidence="4" id="KW-0333">Golgi apparatus</keyword>
<evidence type="ECO:0000256" key="3">
    <source>
        <dbReference type="ARBA" id="ARBA00007691"/>
    </source>
</evidence>
<keyword evidence="5" id="KW-0472">Membrane</keyword>
<evidence type="ECO:0000256" key="5">
    <source>
        <dbReference type="ARBA" id="ARBA00023136"/>
    </source>
</evidence>
<keyword evidence="7" id="KW-0732">Signal</keyword>
<protein>
    <submittedName>
        <fullName evidence="8">Protein FAM198A</fullName>
    </submittedName>
</protein>
<feature type="region of interest" description="Disordered" evidence="6">
    <location>
        <begin position="118"/>
        <end position="137"/>
    </location>
</feature>
<dbReference type="AlphaFoldDB" id="S7MKM1"/>
<gene>
    <name evidence="8" type="ORF">D623_10018771</name>
</gene>
<dbReference type="GO" id="GO:0005794">
    <property type="term" value="C:Golgi apparatus"/>
    <property type="evidence" value="ECO:0007669"/>
    <property type="project" value="UniProtKB-SubCell"/>
</dbReference>
<evidence type="ECO:0000313" key="9">
    <source>
        <dbReference type="Proteomes" id="UP000052978"/>
    </source>
</evidence>
<evidence type="ECO:0000256" key="7">
    <source>
        <dbReference type="SAM" id="SignalP"/>
    </source>
</evidence>
<feature type="signal peptide" evidence="7">
    <location>
        <begin position="1"/>
        <end position="16"/>
    </location>
</feature>
<evidence type="ECO:0000313" key="8">
    <source>
        <dbReference type="EMBL" id="EPQ04040.1"/>
    </source>
</evidence>
<dbReference type="Proteomes" id="UP000052978">
    <property type="component" value="Unassembled WGS sequence"/>
</dbReference>
<evidence type="ECO:0000256" key="2">
    <source>
        <dbReference type="ARBA" id="ARBA00004555"/>
    </source>
</evidence>
<dbReference type="Pfam" id="PF15051">
    <property type="entry name" value="FAM198"/>
    <property type="match status" value="4"/>
</dbReference>
<dbReference type="PANTHER" id="PTHR15905:SF5">
    <property type="entry name" value="GOLGI-ASSOCIATED KINASE 1A"/>
    <property type="match status" value="1"/>
</dbReference>
<comment type="subcellular location">
    <subcellularLocation>
        <location evidence="1">Endomembrane system</location>
    </subcellularLocation>
    <subcellularLocation>
        <location evidence="2">Golgi apparatus</location>
    </subcellularLocation>
</comment>
<evidence type="ECO:0000256" key="6">
    <source>
        <dbReference type="SAM" id="MobiDB-lite"/>
    </source>
</evidence>